<evidence type="ECO:0000313" key="3">
    <source>
        <dbReference type="WBParaSite" id="HDID_0001101901-mRNA-1"/>
    </source>
</evidence>
<dbReference type="WBParaSite" id="HDID_0001101901-mRNA-1">
    <property type="protein sequence ID" value="HDID_0001101901-mRNA-1"/>
    <property type="gene ID" value="HDID_0001101901"/>
</dbReference>
<dbReference type="EMBL" id="UYSG01012306">
    <property type="protein sequence ID" value="VDL64595.1"/>
    <property type="molecule type" value="Genomic_DNA"/>
</dbReference>
<dbReference type="AlphaFoldDB" id="A0A0R3SZ23"/>
<gene>
    <name evidence="1" type="ORF">HDID_LOCUS11016</name>
</gene>
<evidence type="ECO:0000313" key="2">
    <source>
        <dbReference type="Proteomes" id="UP000274504"/>
    </source>
</evidence>
<protein>
    <submittedName>
        <fullName evidence="3">Phage related protein</fullName>
    </submittedName>
</protein>
<evidence type="ECO:0000313" key="1">
    <source>
        <dbReference type="EMBL" id="VDL64595.1"/>
    </source>
</evidence>
<dbReference type="Proteomes" id="UP000274504">
    <property type="component" value="Unassembled WGS sequence"/>
</dbReference>
<sequence>MIGDYVWADPTQVTTVMEESEGGAHYDSSTFPQDLKDNIDVNAYVETHQIIVVKPPWIDGVANGGRS</sequence>
<reference evidence="3" key="1">
    <citation type="submission" date="2017-02" db="UniProtKB">
        <authorList>
            <consortium name="WormBaseParasite"/>
        </authorList>
    </citation>
    <scope>IDENTIFICATION</scope>
</reference>
<proteinExistence type="predicted"/>
<accession>A0A0R3SZ23</accession>
<reference evidence="1 2" key="2">
    <citation type="submission" date="2018-11" db="EMBL/GenBank/DDBJ databases">
        <authorList>
            <consortium name="Pathogen Informatics"/>
        </authorList>
    </citation>
    <scope>NUCLEOTIDE SEQUENCE [LARGE SCALE GENOMIC DNA]</scope>
</reference>
<organism evidence="3">
    <name type="scientific">Hymenolepis diminuta</name>
    <name type="common">Rat tapeworm</name>
    <dbReference type="NCBI Taxonomy" id="6216"/>
    <lineage>
        <taxon>Eukaryota</taxon>
        <taxon>Metazoa</taxon>
        <taxon>Spiralia</taxon>
        <taxon>Lophotrochozoa</taxon>
        <taxon>Platyhelminthes</taxon>
        <taxon>Cestoda</taxon>
        <taxon>Eucestoda</taxon>
        <taxon>Cyclophyllidea</taxon>
        <taxon>Hymenolepididae</taxon>
        <taxon>Hymenolepis</taxon>
    </lineage>
</organism>
<name>A0A0R3SZ23_HYMDI</name>
<dbReference type="OrthoDB" id="10006939at2759"/>